<dbReference type="KEGG" id="mcad:Pan265_16820"/>
<evidence type="ECO:0000256" key="1">
    <source>
        <dbReference type="SAM" id="Phobius"/>
    </source>
</evidence>
<dbReference type="Proteomes" id="UP000320386">
    <property type="component" value="Chromosome"/>
</dbReference>
<keyword evidence="3" id="KW-1185">Reference proteome</keyword>
<dbReference type="OrthoDB" id="281928at2"/>
<protein>
    <submittedName>
        <fullName evidence="2">Uncharacterized protein</fullName>
    </submittedName>
</protein>
<keyword evidence="1" id="KW-0472">Membrane</keyword>
<feature type="transmembrane region" description="Helical" evidence="1">
    <location>
        <begin position="100"/>
        <end position="127"/>
    </location>
</feature>
<evidence type="ECO:0000313" key="3">
    <source>
        <dbReference type="Proteomes" id="UP000320386"/>
    </source>
</evidence>
<evidence type="ECO:0000313" key="2">
    <source>
        <dbReference type="EMBL" id="QDU71829.1"/>
    </source>
</evidence>
<proteinExistence type="predicted"/>
<sequence>MSGNHESDYDRDVEHIKLLSIFHYIVGGLCCLFASVFLFYIIMGLTLILAPVAIDDLPMPAPILGLIVLLLGSIPLISGWTIGILTILSGRSMRAFRARTFSIIIACVSCLFIPLGTILGVFTLIVLTRRSVVERYNNPQHTA</sequence>
<feature type="transmembrane region" description="Helical" evidence="1">
    <location>
        <begin position="21"/>
        <end position="43"/>
    </location>
</feature>
<dbReference type="AlphaFoldDB" id="A0A518BXX0"/>
<reference evidence="2 3" key="1">
    <citation type="submission" date="2019-02" db="EMBL/GenBank/DDBJ databases">
        <title>Deep-cultivation of Planctomycetes and their phenomic and genomic characterization uncovers novel biology.</title>
        <authorList>
            <person name="Wiegand S."/>
            <person name="Jogler M."/>
            <person name="Boedeker C."/>
            <person name="Pinto D."/>
            <person name="Vollmers J."/>
            <person name="Rivas-Marin E."/>
            <person name="Kohn T."/>
            <person name="Peeters S.H."/>
            <person name="Heuer A."/>
            <person name="Rast P."/>
            <person name="Oberbeckmann S."/>
            <person name="Bunk B."/>
            <person name="Jeske O."/>
            <person name="Meyerdierks A."/>
            <person name="Storesund J.E."/>
            <person name="Kallscheuer N."/>
            <person name="Luecker S."/>
            <person name="Lage O.M."/>
            <person name="Pohl T."/>
            <person name="Merkel B.J."/>
            <person name="Hornburger P."/>
            <person name="Mueller R.-W."/>
            <person name="Bruemmer F."/>
            <person name="Labrenz M."/>
            <person name="Spormann A.M."/>
            <person name="Op den Camp H."/>
            <person name="Overmann J."/>
            <person name="Amann R."/>
            <person name="Jetten M.S.M."/>
            <person name="Mascher T."/>
            <person name="Medema M.H."/>
            <person name="Devos D.P."/>
            <person name="Kaster A.-K."/>
            <person name="Ovreas L."/>
            <person name="Rohde M."/>
            <person name="Galperin M.Y."/>
            <person name="Jogler C."/>
        </authorList>
    </citation>
    <scope>NUCLEOTIDE SEQUENCE [LARGE SCALE GENOMIC DNA]</scope>
    <source>
        <strain evidence="2 3">Pan265</strain>
    </source>
</reference>
<dbReference type="EMBL" id="CP036280">
    <property type="protein sequence ID" value="QDU71829.1"/>
    <property type="molecule type" value="Genomic_DNA"/>
</dbReference>
<keyword evidence="1" id="KW-1133">Transmembrane helix</keyword>
<organism evidence="2 3">
    <name type="scientific">Mucisphaera calidilacus</name>
    <dbReference type="NCBI Taxonomy" id="2527982"/>
    <lineage>
        <taxon>Bacteria</taxon>
        <taxon>Pseudomonadati</taxon>
        <taxon>Planctomycetota</taxon>
        <taxon>Phycisphaerae</taxon>
        <taxon>Phycisphaerales</taxon>
        <taxon>Phycisphaeraceae</taxon>
        <taxon>Mucisphaera</taxon>
    </lineage>
</organism>
<name>A0A518BXX0_9BACT</name>
<keyword evidence="1" id="KW-0812">Transmembrane</keyword>
<accession>A0A518BXX0</accession>
<gene>
    <name evidence="2" type="ORF">Pan265_16820</name>
</gene>
<feature type="transmembrane region" description="Helical" evidence="1">
    <location>
        <begin position="63"/>
        <end position="88"/>
    </location>
</feature>
<dbReference type="RefSeq" id="WP_145446027.1">
    <property type="nucleotide sequence ID" value="NZ_CP036280.1"/>
</dbReference>